<accession>A0ABR4HN85</accession>
<evidence type="ECO:0000313" key="6">
    <source>
        <dbReference type="Proteomes" id="UP001610335"/>
    </source>
</evidence>
<name>A0ABR4HN85_9EURO</name>
<sequence>MHSENEISKDDPITLIAKLHPLAARLNSENNREAKRACLQLSKALTAQLEEPEDAAINMAFSPVIAFSARTAIDLDLFKHIVQKGPVTSATLVALTGAEELLIIRILRVLSSVHFVKEVSARTWIPTPITKAMAMKEIAAGHRFISGVVVPAMQNAPDYFLQHGYSCPTDTKDGLVQYALKTAKSTFEYIISDPSLLKDFNLFMGNGMGARKSWLDWYPVQSQILDDANIENALIVDVGGGKGRDLIAFHEKFPSTGRLVLEDLPAVMEDLGKYGTVIEQVGYDFLTEQQPVKGARAYLCHHILHDWPDSYCLRILGGIASAMTPGYSKLLLHEGIVPEQGACHFQAMSDIAAMVCNGGMERTRQQWDTLLETAGLQVVKFWESPDQGGDGIIEAVKL</sequence>
<organism evidence="5 6">
    <name type="scientific">Aspergillus cavernicola</name>
    <dbReference type="NCBI Taxonomy" id="176166"/>
    <lineage>
        <taxon>Eukaryota</taxon>
        <taxon>Fungi</taxon>
        <taxon>Dikarya</taxon>
        <taxon>Ascomycota</taxon>
        <taxon>Pezizomycotina</taxon>
        <taxon>Eurotiomycetes</taxon>
        <taxon>Eurotiomycetidae</taxon>
        <taxon>Eurotiales</taxon>
        <taxon>Aspergillaceae</taxon>
        <taxon>Aspergillus</taxon>
        <taxon>Aspergillus subgen. Nidulantes</taxon>
    </lineage>
</organism>
<dbReference type="PANTHER" id="PTHR43712:SF1">
    <property type="entry name" value="HYPOTHETICAL O-METHYLTRANSFERASE (EUROFUNG)-RELATED"/>
    <property type="match status" value="1"/>
</dbReference>
<feature type="domain" description="O-methyltransferase C-terminal" evidence="4">
    <location>
        <begin position="221"/>
        <end position="376"/>
    </location>
</feature>
<evidence type="ECO:0000256" key="1">
    <source>
        <dbReference type="ARBA" id="ARBA00022603"/>
    </source>
</evidence>
<keyword evidence="6" id="KW-1185">Reference proteome</keyword>
<dbReference type="SUPFAM" id="SSF53335">
    <property type="entry name" value="S-adenosyl-L-methionine-dependent methyltransferases"/>
    <property type="match status" value="1"/>
</dbReference>
<dbReference type="PANTHER" id="PTHR43712">
    <property type="entry name" value="PUTATIVE (AFU_ORTHOLOGUE AFUA_4G14580)-RELATED"/>
    <property type="match status" value="1"/>
</dbReference>
<comment type="caution">
    <text evidence="5">The sequence shown here is derived from an EMBL/GenBank/DDBJ whole genome shotgun (WGS) entry which is preliminary data.</text>
</comment>
<dbReference type="InterPro" id="IPR016461">
    <property type="entry name" value="COMT-like"/>
</dbReference>
<dbReference type="InterPro" id="IPR029063">
    <property type="entry name" value="SAM-dependent_MTases_sf"/>
</dbReference>
<keyword evidence="1" id="KW-0489">Methyltransferase</keyword>
<dbReference type="Proteomes" id="UP001610335">
    <property type="component" value="Unassembled WGS sequence"/>
</dbReference>
<evidence type="ECO:0000256" key="2">
    <source>
        <dbReference type="ARBA" id="ARBA00022679"/>
    </source>
</evidence>
<dbReference type="Gene3D" id="3.40.50.150">
    <property type="entry name" value="Vaccinia Virus protein VP39"/>
    <property type="match status" value="1"/>
</dbReference>
<keyword evidence="3" id="KW-0949">S-adenosyl-L-methionine</keyword>
<reference evidence="5 6" key="1">
    <citation type="submission" date="2024-07" db="EMBL/GenBank/DDBJ databases">
        <title>Section-level genome sequencing and comparative genomics of Aspergillus sections Usti and Cavernicolus.</title>
        <authorList>
            <consortium name="Lawrence Berkeley National Laboratory"/>
            <person name="Nybo J.L."/>
            <person name="Vesth T.C."/>
            <person name="Theobald S."/>
            <person name="Frisvad J.C."/>
            <person name="Larsen T.O."/>
            <person name="Kjaerboelling I."/>
            <person name="Rothschild-Mancinelli K."/>
            <person name="Lyhne E.K."/>
            <person name="Kogle M.E."/>
            <person name="Barry K."/>
            <person name="Clum A."/>
            <person name="Na H."/>
            <person name="Ledsgaard L."/>
            <person name="Lin J."/>
            <person name="Lipzen A."/>
            <person name="Kuo A."/>
            <person name="Riley R."/>
            <person name="Mondo S."/>
            <person name="LaButti K."/>
            <person name="Haridas S."/>
            <person name="Pangalinan J."/>
            <person name="Salamov A.A."/>
            <person name="Simmons B.A."/>
            <person name="Magnuson J.K."/>
            <person name="Chen J."/>
            <person name="Drula E."/>
            <person name="Henrissat B."/>
            <person name="Wiebenga A."/>
            <person name="Lubbers R.J."/>
            <person name="Gomes A.C."/>
            <person name="Makela M.R."/>
            <person name="Stajich J."/>
            <person name="Grigoriev I.V."/>
            <person name="Mortensen U.H."/>
            <person name="De vries R.P."/>
            <person name="Baker S.E."/>
            <person name="Andersen M.R."/>
        </authorList>
    </citation>
    <scope>NUCLEOTIDE SEQUENCE [LARGE SCALE GENOMIC DNA]</scope>
    <source>
        <strain evidence="5 6">CBS 600.67</strain>
    </source>
</reference>
<dbReference type="Pfam" id="PF00891">
    <property type="entry name" value="Methyltransf_2"/>
    <property type="match status" value="1"/>
</dbReference>
<dbReference type="PROSITE" id="PS51683">
    <property type="entry name" value="SAM_OMT_II"/>
    <property type="match status" value="1"/>
</dbReference>
<dbReference type="PIRSF" id="PIRSF005739">
    <property type="entry name" value="O-mtase"/>
    <property type="match status" value="1"/>
</dbReference>
<dbReference type="InterPro" id="IPR036390">
    <property type="entry name" value="WH_DNA-bd_sf"/>
</dbReference>
<evidence type="ECO:0000256" key="3">
    <source>
        <dbReference type="ARBA" id="ARBA00022691"/>
    </source>
</evidence>
<dbReference type="SUPFAM" id="SSF46785">
    <property type="entry name" value="Winged helix' DNA-binding domain"/>
    <property type="match status" value="1"/>
</dbReference>
<dbReference type="Gene3D" id="1.10.10.10">
    <property type="entry name" value="Winged helix-like DNA-binding domain superfamily/Winged helix DNA-binding domain"/>
    <property type="match status" value="1"/>
</dbReference>
<dbReference type="InterPro" id="IPR036388">
    <property type="entry name" value="WH-like_DNA-bd_sf"/>
</dbReference>
<evidence type="ECO:0000313" key="5">
    <source>
        <dbReference type="EMBL" id="KAL2816629.1"/>
    </source>
</evidence>
<keyword evidence="2" id="KW-0808">Transferase</keyword>
<gene>
    <name evidence="5" type="ORF">BDW59DRAFT_166274</name>
</gene>
<protein>
    <submittedName>
        <fullName evidence="5">O-methyltransferase</fullName>
    </submittedName>
</protein>
<evidence type="ECO:0000259" key="4">
    <source>
        <dbReference type="Pfam" id="PF00891"/>
    </source>
</evidence>
<proteinExistence type="predicted"/>
<dbReference type="EMBL" id="JBFXLS010000099">
    <property type="protein sequence ID" value="KAL2816629.1"/>
    <property type="molecule type" value="Genomic_DNA"/>
</dbReference>
<dbReference type="InterPro" id="IPR001077">
    <property type="entry name" value="COMT_C"/>
</dbReference>